<accession>A0A4S8LY66</accession>
<feature type="compositionally biased region" description="Basic and acidic residues" evidence="1">
    <location>
        <begin position="275"/>
        <end position="286"/>
    </location>
</feature>
<evidence type="ECO:0000313" key="2">
    <source>
        <dbReference type="EMBL" id="THU94500.1"/>
    </source>
</evidence>
<dbReference type="Proteomes" id="UP000297245">
    <property type="component" value="Unassembled WGS sequence"/>
</dbReference>
<dbReference type="EMBL" id="ML179222">
    <property type="protein sequence ID" value="THU94500.1"/>
    <property type="molecule type" value="Genomic_DNA"/>
</dbReference>
<proteinExistence type="predicted"/>
<organism evidence="2 3">
    <name type="scientific">Dendrothele bispora (strain CBS 962.96)</name>
    <dbReference type="NCBI Taxonomy" id="1314807"/>
    <lineage>
        <taxon>Eukaryota</taxon>
        <taxon>Fungi</taxon>
        <taxon>Dikarya</taxon>
        <taxon>Basidiomycota</taxon>
        <taxon>Agaricomycotina</taxon>
        <taxon>Agaricomycetes</taxon>
        <taxon>Agaricomycetidae</taxon>
        <taxon>Agaricales</taxon>
        <taxon>Agaricales incertae sedis</taxon>
        <taxon>Dendrothele</taxon>
    </lineage>
</organism>
<gene>
    <name evidence="2" type="ORF">K435DRAFT_798846</name>
</gene>
<sequence>MEPSQDTEMGLALLRSPMLIHAYRKYLQMDGSGPEKDLMGQRLAILLEMHVKTEIQKRPSATLSASLLGVDLRSRVVAVTQAIISNPKLGVSLDQTAEGFADSATALLSNVKDDAFFQMLRVPSSQGESAPRSILEVPQLRLQKQLNLSRHVHEVERDRFEELKRAGVGRGVHQFPRIRVITDQIIRELRENDPEKLRGYEEFLERRKDGDVSEGMTEAERYKSSGAFYDEFTKKMSDGYKMNMNKLESMLHEILNHQFSAKGHGMGSSMGPGVEVDRKTPLPPQLREDIGEETRDVFEKTIRDWLYRVAAWQGGGLKRKSIPWSDMKSHGPGVVFANHAECLPKGELKQIDKMTIDYLRKWYTILLAIQREKRPPVVFVDSVLKESKSENVVSPAATSDSEVKRGSLSYQVSDLPASMTGQLDGLLTLDPVFLNNATAAVTPVIAEAPAKSSITQFPVMAEVPAAAGPYAAAGASATAGTSANANISATAGAFTTAGTPVVANPLSLADALSSWQPNELEYSIWDPSNWDPRYWDPRLLDKDAVVGPSLDYASSSGNGTSASAANSAQLHLDPLPMNAFSGLLPERRLV</sequence>
<evidence type="ECO:0000256" key="1">
    <source>
        <dbReference type="SAM" id="MobiDB-lite"/>
    </source>
</evidence>
<protein>
    <submittedName>
        <fullName evidence="2">Uncharacterized protein</fullName>
    </submittedName>
</protein>
<keyword evidence="3" id="KW-1185">Reference proteome</keyword>
<reference evidence="2 3" key="1">
    <citation type="journal article" date="2019" name="Nat. Ecol. Evol.">
        <title>Megaphylogeny resolves global patterns of mushroom evolution.</title>
        <authorList>
            <person name="Varga T."/>
            <person name="Krizsan K."/>
            <person name="Foldi C."/>
            <person name="Dima B."/>
            <person name="Sanchez-Garcia M."/>
            <person name="Sanchez-Ramirez S."/>
            <person name="Szollosi G.J."/>
            <person name="Szarkandi J.G."/>
            <person name="Papp V."/>
            <person name="Albert L."/>
            <person name="Andreopoulos W."/>
            <person name="Angelini C."/>
            <person name="Antonin V."/>
            <person name="Barry K.W."/>
            <person name="Bougher N.L."/>
            <person name="Buchanan P."/>
            <person name="Buyck B."/>
            <person name="Bense V."/>
            <person name="Catcheside P."/>
            <person name="Chovatia M."/>
            <person name="Cooper J."/>
            <person name="Damon W."/>
            <person name="Desjardin D."/>
            <person name="Finy P."/>
            <person name="Geml J."/>
            <person name="Haridas S."/>
            <person name="Hughes K."/>
            <person name="Justo A."/>
            <person name="Karasinski D."/>
            <person name="Kautmanova I."/>
            <person name="Kiss B."/>
            <person name="Kocsube S."/>
            <person name="Kotiranta H."/>
            <person name="LaButti K.M."/>
            <person name="Lechner B.E."/>
            <person name="Liimatainen K."/>
            <person name="Lipzen A."/>
            <person name="Lukacs Z."/>
            <person name="Mihaltcheva S."/>
            <person name="Morgado L.N."/>
            <person name="Niskanen T."/>
            <person name="Noordeloos M.E."/>
            <person name="Ohm R.A."/>
            <person name="Ortiz-Santana B."/>
            <person name="Ovrebo C."/>
            <person name="Racz N."/>
            <person name="Riley R."/>
            <person name="Savchenko A."/>
            <person name="Shiryaev A."/>
            <person name="Soop K."/>
            <person name="Spirin V."/>
            <person name="Szebenyi C."/>
            <person name="Tomsovsky M."/>
            <person name="Tulloss R.E."/>
            <person name="Uehling J."/>
            <person name="Grigoriev I.V."/>
            <person name="Vagvolgyi C."/>
            <person name="Papp T."/>
            <person name="Martin F.M."/>
            <person name="Miettinen O."/>
            <person name="Hibbett D.S."/>
            <person name="Nagy L.G."/>
        </authorList>
    </citation>
    <scope>NUCLEOTIDE SEQUENCE [LARGE SCALE GENOMIC DNA]</scope>
    <source>
        <strain evidence="2 3">CBS 962.96</strain>
    </source>
</reference>
<feature type="region of interest" description="Disordered" evidence="1">
    <location>
        <begin position="264"/>
        <end position="286"/>
    </location>
</feature>
<name>A0A4S8LY66_DENBC</name>
<dbReference type="AlphaFoldDB" id="A0A4S8LY66"/>
<evidence type="ECO:0000313" key="3">
    <source>
        <dbReference type="Proteomes" id="UP000297245"/>
    </source>
</evidence>